<proteinExistence type="predicted"/>
<reference evidence="3" key="2">
    <citation type="submission" date="2015-01" db="EMBL/GenBank/DDBJ databases">
        <title>Evolutionary Origins and Diversification of the Mycorrhizal Mutualists.</title>
        <authorList>
            <consortium name="DOE Joint Genome Institute"/>
            <consortium name="Mycorrhizal Genomics Consortium"/>
            <person name="Kohler A."/>
            <person name="Kuo A."/>
            <person name="Nagy L.G."/>
            <person name="Floudas D."/>
            <person name="Copeland A."/>
            <person name="Barry K.W."/>
            <person name="Cichocki N."/>
            <person name="Veneault-Fourrey C."/>
            <person name="LaButti K."/>
            <person name="Lindquist E.A."/>
            <person name="Lipzen A."/>
            <person name="Lundell T."/>
            <person name="Morin E."/>
            <person name="Murat C."/>
            <person name="Riley R."/>
            <person name="Ohm R."/>
            <person name="Sun H."/>
            <person name="Tunlid A."/>
            <person name="Henrissat B."/>
            <person name="Grigoriev I.V."/>
            <person name="Hibbett D.S."/>
            <person name="Martin F."/>
        </authorList>
    </citation>
    <scope>NUCLEOTIDE SEQUENCE [LARGE SCALE GENOMIC DNA]</scope>
    <source>
        <strain evidence="3">MUT 4182</strain>
    </source>
</reference>
<keyword evidence="3" id="KW-1185">Reference proteome</keyword>
<name>A0A0C3ME91_9AGAM</name>
<protein>
    <submittedName>
        <fullName evidence="2">Uncharacterized protein</fullName>
    </submittedName>
</protein>
<feature type="region of interest" description="Disordered" evidence="1">
    <location>
        <begin position="23"/>
        <end position="50"/>
    </location>
</feature>
<evidence type="ECO:0000256" key="1">
    <source>
        <dbReference type="SAM" id="MobiDB-lite"/>
    </source>
</evidence>
<reference evidence="2 3" key="1">
    <citation type="submission" date="2014-04" db="EMBL/GenBank/DDBJ databases">
        <authorList>
            <consortium name="DOE Joint Genome Institute"/>
            <person name="Kuo A."/>
            <person name="Girlanda M."/>
            <person name="Perotto S."/>
            <person name="Kohler A."/>
            <person name="Nagy L.G."/>
            <person name="Floudas D."/>
            <person name="Copeland A."/>
            <person name="Barry K.W."/>
            <person name="Cichocki N."/>
            <person name="Veneault-Fourrey C."/>
            <person name="LaButti K."/>
            <person name="Lindquist E.A."/>
            <person name="Lipzen A."/>
            <person name="Lundell T."/>
            <person name="Morin E."/>
            <person name="Murat C."/>
            <person name="Sun H."/>
            <person name="Tunlid A."/>
            <person name="Henrissat B."/>
            <person name="Grigoriev I.V."/>
            <person name="Hibbett D.S."/>
            <person name="Martin F."/>
            <person name="Nordberg H.P."/>
            <person name="Cantor M.N."/>
            <person name="Hua S.X."/>
        </authorList>
    </citation>
    <scope>NUCLEOTIDE SEQUENCE [LARGE SCALE GENOMIC DNA]</scope>
    <source>
        <strain evidence="2 3">MUT 4182</strain>
    </source>
</reference>
<dbReference type="HOGENOM" id="CLU_1961192_0_0_1"/>
<sequence length="128" mass="14475">MVMGTIDTRATRHFPGILEHAQDLSPSEEASSIRQEPPPAVHRTRDRSSRCKRLLDSRHPETVRRLRTGIGGKEGRKKAYEFVDEEFRALADGAYVALDLPPVTLSNAWEIFVLVISHLRTSSVDYFS</sequence>
<gene>
    <name evidence="2" type="ORF">M407DRAFT_18893</name>
</gene>
<dbReference type="EMBL" id="KN822957">
    <property type="protein sequence ID" value="KIO32077.1"/>
    <property type="molecule type" value="Genomic_DNA"/>
</dbReference>
<evidence type="ECO:0000313" key="3">
    <source>
        <dbReference type="Proteomes" id="UP000054248"/>
    </source>
</evidence>
<organism evidence="2 3">
    <name type="scientific">Tulasnella calospora MUT 4182</name>
    <dbReference type="NCBI Taxonomy" id="1051891"/>
    <lineage>
        <taxon>Eukaryota</taxon>
        <taxon>Fungi</taxon>
        <taxon>Dikarya</taxon>
        <taxon>Basidiomycota</taxon>
        <taxon>Agaricomycotina</taxon>
        <taxon>Agaricomycetes</taxon>
        <taxon>Cantharellales</taxon>
        <taxon>Tulasnellaceae</taxon>
        <taxon>Tulasnella</taxon>
    </lineage>
</organism>
<evidence type="ECO:0000313" key="2">
    <source>
        <dbReference type="EMBL" id="KIO32077.1"/>
    </source>
</evidence>
<dbReference type="Proteomes" id="UP000054248">
    <property type="component" value="Unassembled WGS sequence"/>
</dbReference>
<feature type="compositionally biased region" description="Polar residues" evidence="1">
    <location>
        <begin position="24"/>
        <end position="34"/>
    </location>
</feature>
<dbReference type="AlphaFoldDB" id="A0A0C3ME91"/>
<accession>A0A0C3ME91</accession>